<evidence type="ECO:0000313" key="8">
    <source>
        <dbReference type="EMBL" id="TPG48096.1"/>
    </source>
</evidence>
<organism evidence="8 9">
    <name type="scientific">Sphingomonas glacialis</name>
    <dbReference type="NCBI Taxonomy" id="658225"/>
    <lineage>
        <taxon>Bacteria</taxon>
        <taxon>Pseudomonadati</taxon>
        <taxon>Pseudomonadota</taxon>
        <taxon>Alphaproteobacteria</taxon>
        <taxon>Sphingomonadales</taxon>
        <taxon>Sphingomonadaceae</taxon>
        <taxon>Sphingomonas</taxon>
    </lineage>
</organism>
<feature type="region of interest" description="Disordered" evidence="6">
    <location>
        <begin position="101"/>
        <end position="137"/>
    </location>
</feature>
<dbReference type="GO" id="GO:0005886">
    <property type="term" value="C:plasma membrane"/>
    <property type="evidence" value="ECO:0007669"/>
    <property type="project" value="UniProtKB-SubCell"/>
</dbReference>
<evidence type="ECO:0000256" key="1">
    <source>
        <dbReference type="ARBA" id="ARBA00004167"/>
    </source>
</evidence>
<evidence type="ECO:0000256" key="2">
    <source>
        <dbReference type="ARBA" id="ARBA00022692"/>
    </source>
</evidence>
<keyword evidence="4" id="KW-0472">Membrane</keyword>
<dbReference type="Gene3D" id="3.30.1150.10">
    <property type="match status" value="1"/>
</dbReference>
<keyword evidence="5" id="KW-0735">Signal-anchor</keyword>
<accession>A0A502FFJ1</accession>
<dbReference type="InterPro" id="IPR003538">
    <property type="entry name" value="TonB"/>
</dbReference>
<dbReference type="EMBL" id="RCZC01000010">
    <property type="protein sequence ID" value="TPG48096.1"/>
    <property type="molecule type" value="Genomic_DNA"/>
</dbReference>
<dbReference type="Pfam" id="PF03544">
    <property type="entry name" value="TonB_C"/>
    <property type="match status" value="1"/>
</dbReference>
<dbReference type="GO" id="GO:0030288">
    <property type="term" value="C:outer membrane-bounded periplasmic space"/>
    <property type="evidence" value="ECO:0007669"/>
    <property type="project" value="InterPro"/>
</dbReference>
<evidence type="ECO:0000313" key="9">
    <source>
        <dbReference type="Proteomes" id="UP000319931"/>
    </source>
</evidence>
<dbReference type="GO" id="GO:0015031">
    <property type="term" value="P:protein transport"/>
    <property type="evidence" value="ECO:0007669"/>
    <property type="project" value="UniProtKB-UniRule"/>
</dbReference>
<keyword evidence="9" id="KW-1185">Reference proteome</keyword>
<name>A0A502FFJ1_9SPHN</name>
<dbReference type="PROSITE" id="PS52015">
    <property type="entry name" value="TONB_CTD"/>
    <property type="match status" value="1"/>
</dbReference>
<evidence type="ECO:0000259" key="7">
    <source>
        <dbReference type="PROSITE" id="PS52015"/>
    </source>
</evidence>
<keyword evidence="3" id="KW-1133">Transmembrane helix</keyword>
<dbReference type="PRINTS" id="PR01374">
    <property type="entry name" value="TONBPROTEIN"/>
</dbReference>
<proteinExistence type="inferred from homology"/>
<dbReference type="GO" id="GO:0015891">
    <property type="term" value="P:siderophore transport"/>
    <property type="evidence" value="ECO:0007669"/>
    <property type="project" value="InterPro"/>
</dbReference>
<comment type="function">
    <text evidence="5">Interacts with outer membrane receptor proteins that carry out high-affinity binding and energy dependent uptake into the periplasmic space of specific substrates. It could act to transduce energy from the cytoplasmic membrane to specific energy-requiring processes in the outer membrane, resulting in the release into the periplasm of ligands bound by these outer membrane proteins.</text>
</comment>
<dbReference type="GO" id="GO:0031992">
    <property type="term" value="F:energy transducer activity"/>
    <property type="evidence" value="ECO:0007669"/>
    <property type="project" value="InterPro"/>
</dbReference>
<sequence>MAVTNYGWSAKKGEIYDLEFHVGTQAFRGGKSVGTGESYERRGFVTKFGADFFPAFASASSLKVYKGDTLVDSLRLQGSGAALRVVDQCVGNLRAVKASQERERQRFASIPDDPFATGRHTAGDASKASPARGNPADWISTDDYPADALAAEAEGNVRVKYTINASGRIESCTIVASSGNASLDRATCSALTRRGRYTPARGVDGSSMPATTEFSFDWKMPK</sequence>
<dbReference type="NCBIfam" id="TIGR01352">
    <property type="entry name" value="tonB_Cterm"/>
    <property type="match status" value="1"/>
</dbReference>
<dbReference type="AlphaFoldDB" id="A0A502FFJ1"/>
<protein>
    <recommendedName>
        <fullName evidence="5">Protein TonB</fullName>
    </recommendedName>
</protein>
<evidence type="ECO:0000256" key="4">
    <source>
        <dbReference type="ARBA" id="ARBA00023136"/>
    </source>
</evidence>
<dbReference type="InterPro" id="IPR006260">
    <property type="entry name" value="TonB/TolA_C"/>
</dbReference>
<keyword evidence="5" id="KW-0653">Protein transport</keyword>
<keyword evidence="2" id="KW-0812">Transmembrane</keyword>
<comment type="similarity">
    <text evidence="5">Belongs to the TonB family.</text>
</comment>
<dbReference type="SUPFAM" id="SSF74653">
    <property type="entry name" value="TolA/TonB C-terminal domain"/>
    <property type="match status" value="1"/>
</dbReference>
<dbReference type="OrthoDB" id="7585155at2"/>
<evidence type="ECO:0000256" key="3">
    <source>
        <dbReference type="ARBA" id="ARBA00022989"/>
    </source>
</evidence>
<keyword evidence="5" id="KW-0813">Transport</keyword>
<reference evidence="8 9" key="1">
    <citation type="journal article" date="2019" name="Environ. Microbiol.">
        <title>Species interactions and distinct microbial communities in high Arctic permafrost affected cryosols are associated with the CH4 and CO2 gas fluxes.</title>
        <authorList>
            <person name="Altshuler I."/>
            <person name="Hamel J."/>
            <person name="Turney S."/>
            <person name="Magnuson E."/>
            <person name="Levesque R."/>
            <person name="Greer C."/>
            <person name="Whyte L.G."/>
        </authorList>
    </citation>
    <scope>NUCLEOTIDE SEQUENCE [LARGE SCALE GENOMIC DNA]</scope>
    <source>
        <strain evidence="8 9">E6.1</strain>
    </source>
</reference>
<evidence type="ECO:0000256" key="5">
    <source>
        <dbReference type="RuleBase" id="RU362123"/>
    </source>
</evidence>
<comment type="caution">
    <text evidence="8">The sequence shown here is derived from an EMBL/GenBank/DDBJ whole genome shotgun (WGS) entry which is preliminary data.</text>
</comment>
<keyword evidence="5" id="KW-0997">Cell inner membrane</keyword>
<dbReference type="InterPro" id="IPR037682">
    <property type="entry name" value="TonB_C"/>
</dbReference>
<dbReference type="Proteomes" id="UP000319931">
    <property type="component" value="Unassembled WGS sequence"/>
</dbReference>
<comment type="subcellular location">
    <subcellularLocation>
        <location evidence="5">Cell inner membrane</location>
        <topology evidence="5">Single-pass membrane protein</topology>
        <orientation evidence="5">Periplasmic side</orientation>
    </subcellularLocation>
    <subcellularLocation>
        <location evidence="1">Membrane</location>
        <topology evidence="1">Single-pass membrane protein</topology>
    </subcellularLocation>
</comment>
<dbReference type="GO" id="GO:0055085">
    <property type="term" value="P:transmembrane transport"/>
    <property type="evidence" value="ECO:0007669"/>
    <property type="project" value="InterPro"/>
</dbReference>
<evidence type="ECO:0000256" key="6">
    <source>
        <dbReference type="SAM" id="MobiDB-lite"/>
    </source>
</evidence>
<feature type="domain" description="TonB C-terminal" evidence="7">
    <location>
        <begin position="129"/>
        <end position="222"/>
    </location>
</feature>
<gene>
    <name evidence="8" type="ORF">EAH76_22000</name>
</gene>
<keyword evidence="5" id="KW-1003">Cell membrane</keyword>